<dbReference type="SUPFAM" id="SSF55073">
    <property type="entry name" value="Nucleotide cyclase"/>
    <property type="match status" value="1"/>
</dbReference>
<dbReference type="EC" id="2.7.7.65" evidence="1"/>
<proteinExistence type="predicted"/>
<keyword evidence="6" id="KW-0548">Nucleotidyltransferase</keyword>
<keyword evidence="6" id="KW-0808">Transferase</keyword>
<gene>
    <name evidence="6" type="ORF">M8A51_01245</name>
</gene>
<dbReference type="Proteomes" id="UP001165541">
    <property type="component" value="Unassembled WGS sequence"/>
</dbReference>
<evidence type="ECO:0000256" key="2">
    <source>
        <dbReference type="ARBA" id="ARBA00034247"/>
    </source>
</evidence>
<dbReference type="SMART" id="SM00267">
    <property type="entry name" value="GGDEF"/>
    <property type="match status" value="1"/>
</dbReference>
<feature type="domain" description="GGDEF" evidence="5">
    <location>
        <begin position="357"/>
        <end position="491"/>
    </location>
</feature>
<evidence type="ECO:0000256" key="1">
    <source>
        <dbReference type="ARBA" id="ARBA00012528"/>
    </source>
</evidence>
<dbReference type="RefSeq" id="WP_251776300.1">
    <property type="nucleotide sequence ID" value="NZ_JAMKFE010000001.1"/>
</dbReference>
<dbReference type="PANTHER" id="PTHR45138">
    <property type="entry name" value="REGULATORY COMPONENTS OF SENSORY TRANSDUCTION SYSTEM"/>
    <property type="match status" value="1"/>
</dbReference>
<name>A0ABT0YHE7_9BURK</name>
<evidence type="ECO:0000259" key="5">
    <source>
        <dbReference type="PROSITE" id="PS50887"/>
    </source>
</evidence>
<feature type="transmembrane region" description="Helical" evidence="4">
    <location>
        <begin position="272"/>
        <end position="293"/>
    </location>
</feature>
<evidence type="ECO:0000256" key="3">
    <source>
        <dbReference type="SAM" id="Coils"/>
    </source>
</evidence>
<dbReference type="InterPro" id="IPR050469">
    <property type="entry name" value="Diguanylate_Cyclase"/>
</dbReference>
<dbReference type="InterPro" id="IPR043128">
    <property type="entry name" value="Rev_trsase/Diguanyl_cyclase"/>
</dbReference>
<dbReference type="InterPro" id="IPR029787">
    <property type="entry name" value="Nucleotide_cyclase"/>
</dbReference>
<dbReference type="InterPro" id="IPR045812">
    <property type="entry name" value="DAHL"/>
</dbReference>
<dbReference type="GO" id="GO:0052621">
    <property type="term" value="F:diguanylate cyclase activity"/>
    <property type="evidence" value="ECO:0007669"/>
    <property type="project" value="UniProtKB-EC"/>
</dbReference>
<evidence type="ECO:0000256" key="4">
    <source>
        <dbReference type="SAM" id="Phobius"/>
    </source>
</evidence>
<comment type="caution">
    <text evidence="6">The sequence shown here is derived from an EMBL/GenBank/DDBJ whole genome shotgun (WGS) entry which is preliminary data.</text>
</comment>
<keyword evidence="4" id="KW-1133">Transmembrane helix</keyword>
<dbReference type="Pfam" id="PF19443">
    <property type="entry name" value="DAHL"/>
    <property type="match status" value="1"/>
</dbReference>
<keyword evidence="4" id="KW-0812">Transmembrane</keyword>
<dbReference type="NCBIfam" id="TIGR00254">
    <property type="entry name" value="GGDEF"/>
    <property type="match status" value="1"/>
</dbReference>
<dbReference type="PROSITE" id="PS50887">
    <property type="entry name" value="GGDEF"/>
    <property type="match status" value="1"/>
</dbReference>
<evidence type="ECO:0000313" key="7">
    <source>
        <dbReference type="Proteomes" id="UP001165541"/>
    </source>
</evidence>
<reference evidence="6" key="1">
    <citation type="submission" date="2022-05" db="EMBL/GenBank/DDBJ databases">
        <title>Schlegelella sp. nov., isolated from mangrove soil.</title>
        <authorList>
            <person name="Liu Y."/>
            <person name="Ge X."/>
            <person name="Liu W."/>
        </authorList>
    </citation>
    <scope>NUCLEOTIDE SEQUENCE</scope>
    <source>
        <strain evidence="6">S2-27</strain>
    </source>
</reference>
<comment type="catalytic activity">
    <reaction evidence="2">
        <text>2 GTP = 3',3'-c-di-GMP + 2 diphosphate</text>
        <dbReference type="Rhea" id="RHEA:24898"/>
        <dbReference type="ChEBI" id="CHEBI:33019"/>
        <dbReference type="ChEBI" id="CHEBI:37565"/>
        <dbReference type="ChEBI" id="CHEBI:58805"/>
        <dbReference type="EC" id="2.7.7.65"/>
    </reaction>
</comment>
<dbReference type="CDD" id="cd01949">
    <property type="entry name" value="GGDEF"/>
    <property type="match status" value="1"/>
</dbReference>
<organism evidence="6 7">
    <name type="scientific">Caldimonas mangrovi</name>
    <dbReference type="NCBI Taxonomy" id="2944811"/>
    <lineage>
        <taxon>Bacteria</taxon>
        <taxon>Pseudomonadati</taxon>
        <taxon>Pseudomonadota</taxon>
        <taxon>Betaproteobacteria</taxon>
        <taxon>Burkholderiales</taxon>
        <taxon>Sphaerotilaceae</taxon>
        <taxon>Caldimonas</taxon>
    </lineage>
</organism>
<accession>A0ABT0YHE7</accession>
<feature type="coiled-coil region" evidence="3">
    <location>
        <begin position="296"/>
        <end position="326"/>
    </location>
</feature>
<evidence type="ECO:0000313" key="6">
    <source>
        <dbReference type="EMBL" id="MCM5678155.1"/>
    </source>
</evidence>
<keyword evidence="7" id="KW-1185">Reference proteome</keyword>
<keyword evidence="3" id="KW-0175">Coiled coil</keyword>
<dbReference type="InterPro" id="IPR000160">
    <property type="entry name" value="GGDEF_dom"/>
</dbReference>
<keyword evidence="4" id="KW-0472">Membrane</keyword>
<dbReference type="EMBL" id="JAMKFE010000001">
    <property type="protein sequence ID" value="MCM5678155.1"/>
    <property type="molecule type" value="Genomic_DNA"/>
</dbReference>
<dbReference type="Gene3D" id="3.30.70.270">
    <property type="match status" value="1"/>
</dbReference>
<feature type="transmembrane region" description="Helical" evidence="4">
    <location>
        <begin position="12"/>
        <end position="30"/>
    </location>
</feature>
<protein>
    <recommendedName>
        <fullName evidence="1">diguanylate cyclase</fullName>
        <ecNumber evidence="1">2.7.7.65</ecNumber>
    </recommendedName>
</protein>
<dbReference type="Pfam" id="PF00990">
    <property type="entry name" value="GGDEF"/>
    <property type="match status" value="1"/>
</dbReference>
<dbReference type="PANTHER" id="PTHR45138:SF9">
    <property type="entry name" value="DIGUANYLATE CYCLASE DGCM-RELATED"/>
    <property type="match status" value="1"/>
</dbReference>
<sequence length="496" mass="53950">MTPGLRWSGLRRGLVGMTLVAVLIVALAMVQQRSSPESFLARHVQLQVKLDALRRADSEWTVQILGVQAGLAGNYDPLSHAADAMTAAQFAAAADALALGVPAGTSALAQLHAAVEIKAQAAERMKSERAILANSQRFLPTLVDQIATELRQRRRRAGQNDDAQAALDAVNVVARAMLRSVSHPENSAQFRLDEALVDLRQVRTRRGALRDLADRFELLDVHAFAVLQHRERLRLASRTALNAPVMAAVDAIEAEVDGMLRDRLAQARRYRAHLFVLATLLCAVSVYAVAGWWRSYRALGAANAGLERQLEETRRLMHHAAELQDEAARDPLTGLANRRVVEDRLEHALHLAERHATALAVLFVDLDGFKAVNDRHGHATGDLLLVDVARRLRGQVRDADTVARLGGDEFVLILESTDEAGAKRVADAIIAELRSIDHIESHPVAIGASVGVVTWRPQAGAVPAATLLRRADAAMYEAKRAGKARYALAVLDDAQA</sequence>